<feature type="domain" description="Tc1-like transposase DDE" evidence="4">
    <location>
        <begin position="146"/>
        <end position="296"/>
    </location>
</feature>
<sequence>MDTTPEEAAQVVALLQQGLSQRAVAAQLHLSQSAVSRVYRRFQETGAFNRRPRTGRHRCTSERDDRFIVSTSLRNRHLTGVDVQQELRRVRQVAVSEWTVRRRLKEANLTPKRPASGPKLTAGHRQARLQFAREHLDWSIAQWRSVLFTDECRVCLHGSDRRGRVYRRPGERFAQCCFAETVAYGGGSCMMWAGISLEGKTALVFVPGGGRGGGLTADRYITDILLGHVVPYAEFVGEDFVLMHDNARCHTARVSRQFLREKELRTMDWPALSPDLNPIEHLWDELKRRVRARNPVPASVDELKTALLEEWDGIPQETVKKLIRGVRSDASLVPPIRQTASIFKQPVTVYKTQESKVKTDLKHGTQEKPKQLFWEKRLEGLTACDAYGVIGTTTLPKYVKPLGPYISDSTTIQSLATALHVSQQPITGQTGSKTSILENPGVFLNPEQPLIASVSISKEDVRRQEERVKRARARLQDALAAA</sequence>
<dbReference type="Proteomes" id="UP000653454">
    <property type="component" value="Unassembled WGS sequence"/>
</dbReference>
<reference evidence="7" key="1">
    <citation type="submission" date="2020-11" db="EMBL/GenBank/DDBJ databases">
        <authorList>
            <person name="Whiteford S."/>
        </authorList>
    </citation>
    <scope>NUCLEOTIDE SEQUENCE</scope>
</reference>
<comment type="caution">
    <text evidence="7">The sequence shown here is derived from an EMBL/GenBank/DDBJ whole genome shotgun (WGS) entry which is preliminary data.</text>
</comment>
<evidence type="ECO:0000256" key="2">
    <source>
        <dbReference type="SAM" id="Coils"/>
    </source>
</evidence>
<dbReference type="AlphaFoldDB" id="A0A8S4FY62"/>
<dbReference type="Pfam" id="PF13358">
    <property type="entry name" value="DDE_3"/>
    <property type="match status" value="1"/>
</dbReference>
<dbReference type="EMBL" id="CAJHNJ030000058">
    <property type="protein sequence ID" value="CAG9133159.1"/>
    <property type="molecule type" value="Genomic_DNA"/>
</dbReference>
<dbReference type="InterPro" id="IPR052338">
    <property type="entry name" value="Transposase_5"/>
</dbReference>
<dbReference type="GO" id="GO:0005634">
    <property type="term" value="C:nucleus"/>
    <property type="evidence" value="ECO:0007669"/>
    <property type="project" value="UniProtKB-SubCell"/>
</dbReference>
<evidence type="ECO:0000259" key="4">
    <source>
        <dbReference type="Pfam" id="PF13358"/>
    </source>
</evidence>
<dbReference type="GO" id="GO:0006313">
    <property type="term" value="P:DNA transposition"/>
    <property type="evidence" value="ECO:0007669"/>
    <property type="project" value="InterPro"/>
</dbReference>
<dbReference type="Pfam" id="PF01498">
    <property type="entry name" value="HTH_Tnp_Tc3_2"/>
    <property type="match status" value="1"/>
</dbReference>
<dbReference type="InterPro" id="IPR032343">
    <property type="entry name" value="MBD2/MBD3_p55-bd"/>
</dbReference>
<dbReference type="GO" id="GO:0003677">
    <property type="term" value="F:DNA binding"/>
    <property type="evidence" value="ECO:0007669"/>
    <property type="project" value="InterPro"/>
</dbReference>
<protein>
    <submittedName>
        <fullName evidence="7">(diamondback moth) hypothetical protein</fullName>
    </submittedName>
</protein>
<accession>A0A8S4FY62</accession>
<evidence type="ECO:0000313" key="7">
    <source>
        <dbReference type="EMBL" id="CAG9133159.1"/>
    </source>
</evidence>
<dbReference type="InterPro" id="IPR047655">
    <property type="entry name" value="Transpos_IS630-like"/>
</dbReference>
<dbReference type="Pfam" id="PF16564">
    <property type="entry name" value="MBDa"/>
    <property type="match status" value="1"/>
</dbReference>
<dbReference type="NCBIfam" id="NF033545">
    <property type="entry name" value="transpos_IS630"/>
    <property type="match status" value="1"/>
</dbReference>
<evidence type="ECO:0000259" key="6">
    <source>
        <dbReference type="Pfam" id="PF16564"/>
    </source>
</evidence>
<dbReference type="Pfam" id="PF13384">
    <property type="entry name" value="HTH_23"/>
    <property type="match status" value="1"/>
</dbReference>
<evidence type="ECO:0000259" key="5">
    <source>
        <dbReference type="Pfam" id="PF14048"/>
    </source>
</evidence>
<keyword evidence="2" id="KW-0175">Coiled coil</keyword>
<dbReference type="InterPro" id="IPR036388">
    <property type="entry name" value="WH-like_DNA-bd_sf"/>
</dbReference>
<dbReference type="PANTHER" id="PTHR23022">
    <property type="entry name" value="TRANSPOSABLE ELEMENT-RELATED"/>
    <property type="match status" value="1"/>
</dbReference>
<feature type="domain" description="Transposase Tc1-like" evidence="3">
    <location>
        <begin position="65"/>
        <end position="137"/>
    </location>
</feature>
<proteinExistence type="predicted"/>
<dbReference type="InterPro" id="IPR036397">
    <property type="entry name" value="RNaseH_sf"/>
</dbReference>
<comment type="subcellular location">
    <subcellularLocation>
        <location evidence="1">Nucleus</location>
    </subcellularLocation>
</comment>
<feature type="domain" description="Methyl-CpG binding protein 2/3 C-terminal" evidence="5">
    <location>
        <begin position="390"/>
        <end position="479"/>
    </location>
</feature>
<feature type="domain" description="Methyl-CpG-binding" evidence="6">
    <location>
        <begin position="317"/>
        <end position="383"/>
    </location>
</feature>
<evidence type="ECO:0000259" key="3">
    <source>
        <dbReference type="Pfam" id="PF01498"/>
    </source>
</evidence>
<organism evidence="7 8">
    <name type="scientific">Plutella xylostella</name>
    <name type="common">Diamondback moth</name>
    <name type="synonym">Plutella maculipennis</name>
    <dbReference type="NCBI Taxonomy" id="51655"/>
    <lineage>
        <taxon>Eukaryota</taxon>
        <taxon>Metazoa</taxon>
        <taxon>Ecdysozoa</taxon>
        <taxon>Arthropoda</taxon>
        <taxon>Hexapoda</taxon>
        <taxon>Insecta</taxon>
        <taxon>Pterygota</taxon>
        <taxon>Neoptera</taxon>
        <taxon>Endopterygota</taxon>
        <taxon>Lepidoptera</taxon>
        <taxon>Glossata</taxon>
        <taxon>Ditrysia</taxon>
        <taxon>Yponomeutoidea</taxon>
        <taxon>Plutellidae</taxon>
        <taxon>Plutella</taxon>
    </lineage>
</organism>
<evidence type="ECO:0000256" key="1">
    <source>
        <dbReference type="ARBA" id="ARBA00004123"/>
    </source>
</evidence>
<gene>
    <name evidence="7" type="ORF">PLXY2_LOCUS11463</name>
</gene>
<keyword evidence="8" id="KW-1185">Reference proteome</keyword>
<dbReference type="InterPro" id="IPR038717">
    <property type="entry name" value="Tc1-like_DDE_dom"/>
</dbReference>
<dbReference type="Pfam" id="PF14048">
    <property type="entry name" value="MBD_C"/>
    <property type="match status" value="1"/>
</dbReference>
<dbReference type="InterPro" id="IPR025884">
    <property type="entry name" value="MeCpG-bd_2/3_C_dom"/>
</dbReference>
<feature type="coiled-coil region" evidence="2">
    <location>
        <begin position="454"/>
        <end position="481"/>
    </location>
</feature>
<dbReference type="Gene3D" id="3.30.420.10">
    <property type="entry name" value="Ribonuclease H-like superfamily/Ribonuclease H"/>
    <property type="match status" value="1"/>
</dbReference>
<dbReference type="GO" id="GO:0015074">
    <property type="term" value="P:DNA integration"/>
    <property type="evidence" value="ECO:0007669"/>
    <property type="project" value="InterPro"/>
</dbReference>
<name>A0A8S4FY62_PLUXY</name>
<dbReference type="SUPFAM" id="SSF46689">
    <property type="entry name" value="Homeodomain-like"/>
    <property type="match status" value="1"/>
</dbReference>
<dbReference type="PANTHER" id="PTHR23022:SF134">
    <property type="entry name" value="TRANSPOSABLE ELEMENT TC1 TRANSPOSASE"/>
    <property type="match status" value="1"/>
</dbReference>
<dbReference type="InterPro" id="IPR009057">
    <property type="entry name" value="Homeodomain-like_sf"/>
</dbReference>
<evidence type="ECO:0000313" key="8">
    <source>
        <dbReference type="Proteomes" id="UP000653454"/>
    </source>
</evidence>
<dbReference type="Gene3D" id="1.10.10.10">
    <property type="entry name" value="Winged helix-like DNA-binding domain superfamily/Winged helix DNA-binding domain"/>
    <property type="match status" value="1"/>
</dbReference>
<dbReference type="InterPro" id="IPR002492">
    <property type="entry name" value="Transposase_Tc1-like"/>
</dbReference>